<dbReference type="Proteomes" id="UP000005141">
    <property type="component" value="Unassembled WGS sequence"/>
</dbReference>
<sequence>MEKENKELNYAWDFVEHTGTSVFLTGKAGTGKTTFLRQFVAETQKRFVIVAPTGVAAVNARGVTIHSFFQLPFSPYVPHMTYKEKFAFSAIKRNILKTLDLLIIDEISMVRSDLLDAIDAVLRRFRNPLQPFGGVQLLMIGDLQQLTPVVTDEDAMLLNRHYATPYFFDSHALAKVSYVTIELKKVYRQQNEIFLRILNHVRNGETTADDLAALNARYQPDFVPPKEAGYIRLTTHNVMADHYNEQQLAAIEEPAFCFAAEIRGTFPEYSYPTSEHLVLKKGAQVMFVRNDASPAHQYYNGRIGRVKAIDDDCIMVHCEGDEFDISVERQVWENTRYVINEKTKEIEPEVQGAFTQYPLRLAWAITIHKSQGLTFEHAIIDVGASFASGQVYVALSRCKTLEGLVLASPLHAHAIMNDHRVDAYIEQQEHAAEESIVKLPYLKQDYYRQQLLELFNFRDIMQAEEALNRAAIEWLHAYPKLQMLHKATLQSMQTQVADVAAKWLKFIAQQSFEALQDEAFIERMQKSVGYFVAQLNTYLRPLLAQTKEAKVGNKQGVERLQTTYAELRVAYLSKYYLLTAILKAGFQVESYLKLRQKCFLEAIDEVESSPEPTKRRRQRTTEKPKAEKPAKVNTREITRQLFEEGKTIGDIAVERSLTVSTIEGHLARYVAQGELSAVAIIGQERYDCVNPVIERLGTSTERKVLKEHCPEHITYGDILIVLAEKEFRAKK</sequence>
<dbReference type="HOGENOM" id="CLU_001613_6_0_10"/>
<feature type="domain" description="AAA+ ATPase" evidence="2">
    <location>
        <begin position="18"/>
        <end position="151"/>
    </location>
</feature>
<dbReference type="FunFam" id="3.40.50.300:FF:001498">
    <property type="entry name" value="ATP-dependent DNA helicase"/>
    <property type="match status" value="1"/>
</dbReference>
<dbReference type="Gene3D" id="2.30.30.940">
    <property type="match status" value="1"/>
</dbReference>
<dbReference type="InterPro" id="IPR003593">
    <property type="entry name" value="AAA+_ATPase"/>
</dbReference>
<dbReference type="Pfam" id="PF05970">
    <property type="entry name" value="PIF1"/>
    <property type="match status" value="1"/>
</dbReference>
<dbReference type="PANTHER" id="PTHR47642">
    <property type="entry name" value="ATP-DEPENDENT DNA HELICASE"/>
    <property type="match status" value="1"/>
</dbReference>
<evidence type="ECO:0000259" key="2">
    <source>
        <dbReference type="SMART" id="SM00382"/>
    </source>
</evidence>
<dbReference type="InterPro" id="IPR051055">
    <property type="entry name" value="PIF1_helicase"/>
</dbReference>
<dbReference type="RefSeq" id="WP_004379835.1">
    <property type="nucleotide sequence ID" value="NZ_JH114215.1"/>
</dbReference>
<dbReference type="InterPro" id="IPR029491">
    <property type="entry name" value="Helicase_HTH"/>
</dbReference>
<keyword evidence="4" id="KW-1185">Reference proteome</keyword>
<evidence type="ECO:0000256" key="1">
    <source>
        <dbReference type="SAM" id="MobiDB-lite"/>
    </source>
</evidence>
<dbReference type="EMBL" id="ADGI01000026">
    <property type="protein sequence ID" value="EGV33226.1"/>
    <property type="molecule type" value="Genomic_DNA"/>
</dbReference>
<reference evidence="3 4" key="1">
    <citation type="submission" date="2011-07" db="EMBL/GenBank/DDBJ databases">
        <title>The Genome Sequence of Prevotella oulorum F0390.</title>
        <authorList>
            <consortium name="The Broad Institute Genome Sequencing Platform"/>
            <consortium name="The Broad Institute Genome Sequencing Center for Infectious Disease"/>
            <person name="Earl A."/>
            <person name="Ward D."/>
            <person name="Feldgarden M."/>
            <person name="Gevers D."/>
            <person name="Izard J."/>
            <person name="Ganesan A."/>
            <person name="Baranova O.V."/>
            <person name="Blanton J.M."/>
            <person name="Tanner A.C."/>
            <person name="Dewhirst F.E."/>
            <person name="Young S.K."/>
            <person name="Zeng Q."/>
            <person name="Gargeya S."/>
            <person name="Fitzgerald M."/>
            <person name="Haas B."/>
            <person name="Abouelleil A."/>
            <person name="Alvarado L."/>
            <person name="Arachchi H.M."/>
            <person name="Berlin A."/>
            <person name="Brown A."/>
            <person name="Chapman S.B."/>
            <person name="Chen Z."/>
            <person name="Dunbar C."/>
            <person name="Freedman E."/>
            <person name="Gearin G."/>
            <person name="Gellesch M."/>
            <person name="Goldberg J."/>
            <person name="Griggs A."/>
            <person name="Gujja S."/>
            <person name="Heiman D."/>
            <person name="Howarth C."/>
            <person name="Larson L."/>
            <person name="Lui A."/>
            <person name="MacDonald P.J.P."/>
            <person name="Mehta T."/>
            <person name="Montmayeur A."/>
            <person name="Murphy C."/>
            <person name="Neiman D."/>
            <person name="Pearson M."/>
            <person name="Priest M."/>
            <person name="Roberts A."/>
            <person name="Saif S."/>
            <person name="Shea T."/>
            <person name="Shenoy N."/>
            <person name="Sisk P."/>
            <person name="Stolte C."/>
            <person name="Sykes S."/>
            <person name="Wortman J."/>
            <person name="Nusbaum C."/>
            <person name="Birren B."/>
        </authorList>
    </citation>
    <scope>NUCLEOTIDE SEQUENCE [LARGE SCALE GENOMIC DNA]</scope>
    <source>
        <strain evidence="3 4">F0390</strain>
    </source>
</reference>
<organism evidence="3 4">
    <name type="scientific">Segatella oulorum F0390</name>
    <dbReference type="NCBI Taxonomy" id="702438"/>
    <lineage>
        <taxon>Bacteria</taxon>
        <taxon>Pseudomonadati</taxon>
        <taxon>Bacteroidota</taxon>
        <taxon>Bacteroidia</taxon>
        <taxon>Bacteroidales</taxon>
        <taxon>Prevotellaceae</taxon>
        <taxon>Segatella</taxon>
    </lineage>
</organism>
<evidence type="ECO:0000313" key="4">
    <source>
        <dbReference type="Proteomes" id="UP000005141"/>
    </source>
</evidence>
<comment type="caution">
    <text evidence="3">The sequence shown here is derived from an EMBL/GenBank/DDBJ whole genome shotgun (WGS) entry which is preliminary data.</text>
</comment>
<dbReference type="OrthoDB" id="9763659at2"/>
<protein>
    <recommendedName>
        <fullName evidence="2">AAA+ ATPase domain-containing protein</fullName>
    </recommendedName>
</protein>
<dbReference type="SUPFAM" id="SSF52540">
    <property type="entry name" value="P-loop containing nucleoside triphosphate hydrolases"/>
    <property type="match status" value="2"/>
</dbReference>
<evidence type="ECO:0000313" key="3">
    <source>
        <dbReference type="EMBL" id="EGV33226.1"/>
    </source>
</evidence>
<dbReference type="Pfam" id="PF14493">
    <property type="entry name" value="HTH_40"/>
    <property type="match status" value="1"/>
</dbReference>
<dbReference type="GO" id="GO:0006281">
    <property type="term" value="P:DNA repair"/>
    <property type="evidence" value="ECO:0007669"/>
    <property type="project" value="InterPro"/>
</dbReference>
<proteinExistence type="predicted"/>
<feature type="region of interest" description="Disordered" evidence="1">
    <location>
        <begin position="609"/>
        <end position="630"/>
    </location>
</feature>
<feature type="compositionally biased region" description="Basic and acidic residues" evidence="1">
    <location>
        <begin position="619"/>
        <end position="630"/>
    </location>
</feature>
<dbReference type="GO" id="GO:0000723">
    <property type="term" value="P:telomere maintenance"/>
    <property type="evidence" value="ECO:0007669"/>
    <property type="project" value="InterPro"/>
</dbReference>
<dbReference type="SMART" id="SM00382">
    <property type="entry name" value="AAA"/>
    <property type="match status" value="1"/>
</dbReference>
<dbReference type="Gene3D" id="3.40.50.300">
    <property type="entry name" value="P-loop containing nucleotide triphosphate hydrolases"/>
    <property type="match status" value="2"/>
</dbReference>
<dbReference type="eggNOG" id="COG0507">
    <property type="taxonomic scope" value="Bacteria"/>
</dbReference>
<dbReference type="PATRIC" id="fig|702438.4.peg.843"/>
<dbReference type="CDD" id="cd18809">
    <property type="entry name" value="SF1_C_RecD"/>
    <property type="match status" value="1"/>
</dbReference>
<dbReference type="InterPro" id="IPR027417">
    <property type="entry name" value="P-loop_NTPase"/>
</dbReference>
<dbReference type="AlphaFoldDB" id="G1WAH3"/>
<name>G1WAH3_9BACT</name>
<dbReference type="InterPro" id="IPR010285">
    <property type="entry name" value="DNA_helicase_pif1-like_DEAD"/>
</dbReference>
<dbReference type="GeneID" id="95425521"/>
<accession>G1WAH3</accession>
<dbReference type="GO" id="GO:0003678">
    <property type="term" value="F:DNA helicase activity"/>
    <property type="evidence" value="ECO:0007669"/>
    <property type="project" value="InterPro"/>
</dbReference>
<gene>
    <name evidence="3" type="ORF">HMPREF9431_00824</name>
</gene>